<accession>A0A498I483</accession>
<dbReference type="Proteomes" id="UP000290289">
    <property type="component" value="Chromosome 14"/>
</dbReference>
<evidence type="ECO:0000313" key="1">
    <source>
        <dbReference type="EMBL" id="RXH77004.1"/>
    </source>
</evidence>
<sequence length="35" mass="4125">MFKGKSLRDNGLFPYSFTIAFTNFQEHIKFPQNIS</sequence>
<dbReference type="AlphaFoldDB" id="A0A498I483"/>
<evidence type="ECO:0000313" key="2">
    <source>
        <dbReference type="Proteomes" id="UP000290289"/>
    </source>
</evidence>
<proteinExistence type="predicted"/>
<name>A0A498I483_MALDO</name>
<protein>
    <submittedName>
        <fullName evidence="1">Uncharacterized protein</fullName>
    </submittedName>
</protein>
<dbReference type="EMBL" id="RDQH01000340">
    <property type="protein sequence ID" value="RXH77004.1"/>
    <property type="molecule type" value="Genomic_DNA"/>
</dbReference>
<keyword evidence="2" id="KW-1185">Reference proteome</keyword>
<reference evidence="1 2" key="1">
    <citation type="submission" date="2018-10" db="EMBL/GenBank/DDBJ databases">
        <title>A high-quality apple genome assembly.</title>
        <authorList>
            <person name="Hu J."/>
        </authorList>
    </citation>
    <scope>NUCLEOTIDE SEQUENCE [LARGE SCALE GENOMIC DNA]</scope>
    <source>
        <strain evidence="2">cv. HFTH1</strain>
        <tissue evidence="1">Young leaf</tissue>
    </source>
</reference>
<comment type="caution">
    <text evidence="1">The sequence shown here is derived from an EMBL/GenBank/DDBJ whole genome shotgun (WGS) entry which is preliminary data.</text>
</comment>
<organism evidence="1 2">
    <name type="scientific">Malus domestica</name>
    <name type="common">Apple</name>
    <name type="synonym">Pyrus malus</name>
    <dbReference type="NCBI Taxonomy" id="3750"/>
    <lineage>
        <taxon>Eukaryota</taxon>
        <taxon>Viridiplantae</taxon>
        <taxon>Streptophyta</taxon>
        <taxon>Embryophyta</taxon>
        <taxon>Tracheophyta</taxon>
        <taxon>Spermatophyta</taxon>
        <taxon>Magnoliopsida</taxon>
        <taxon>eudicotyledons</taxon>
        <taxon>Gunneridae</taxon>
        <taxon>Pentapetalae</taxon>
        <taxon>rosids</taxon>
        <taxon>fabids</taxon>
        <taxon>Rosales</taxon>
        <taxon>Rosaceae</taxon>
        <taxon>Amygdaloideae</taxon>
        <taxon>Maleae</taxon>
        <taxon>Malus</taxon>
    </lineage>
</organism>
<gene>
    <name evidence="1" type="ORF">DVH24_019892</name>
</gene>